<reference evidence="1 2" key="1">
    <citation type="journal article" date="2016" name="Nat. Commun.">
        <title>Thousands of microbial genomes shed light on interconnected biogeochemical processes in an aquifer system.</title>
        <authorList>
            <person name="Anantharaman K."/>
            <person name="Brown C.T."/>
            <person name="Hug L.A."/>
            <person name="Sharon I."/>
            <person name="Castelle C.J."/>
            <person name="Probst A.J."/>
            <person name="Thomas B.C."/>
            <person name="Singh A."/>
            <person name="Wilkins M.J."/>
            <person name="Karaoz U."/>
            <person name="Brodie E.L."/>
            <person name="Williams K.H."/>
            <person name="Hubbard S.S."/>
            <person name="Banfield J.F."/>
        </authorList>
    </citation>
    <scope>NUCLEOTIDE SEQUENCE [LARGE SCALE GENOMIC DNA]</scope>
</reference>
<dbReference type="Gene3D" id="2.40.10.10">
    <property type="entry name" value="Trypsin-like serine proteases"/>
    <property type="match status" value="2"/>
</dbReference>
<dbReference type="Pfam" id="PF13365">
    <property type="entry name" value="Trypsin_2"/>
    <property type="match status" value="1"/>
</dbReference>
<name>A0A1G1ZN68_9BACT</name>
<dbReference type="Proteomes" id="UP000177942">
    <property type="component" value="Unassembled WGS sequence"/>
</dbReference>
<organism evidence="1 2">
    <name type="scientific">Candidatus Harrisonbacteria bacterium RIFCSPLOWO2_01_FULL_44_18</name>
    <dbReference type="NCBI Taxonomy" id="1798407"/>
    <lineage>
        <taxon>Bacteria</taxon>
        <taxon>Candidatus Harrisoniibacteriota</taxon>
    </lineage>
</organism>
<dbReference type="SUPFAM" id="SSF50494">
    <property type="entry name" value="Trypsin-like serine proteases"/>
    <property type="match status" value="1"/>
</dbReference>
<evidence type="ECO:0000313" key="2">
    <source>
        <dbReference type="Proteomes" id="UP000177942"/>
    </source>
</evidence>
<evidence type="ECO:0000313" key="1">
    <source>
        <dbReference type="EMBL" id="OGY65210.1"/>
    </source>
</evidence>
<dbReference type="AlphaFoldDB" id="A0A1G1ZN68"/>
<dbReference type="InterPro" id="IPR009003">
    <property type="entry name" value="Peptidase_S1_PA"/>
</dbReference>
<dbReference type="GO" id="GO:0006508">
    <property type="term" value="P:proteolysis"/>
    <property type="evidence" value="ECO:0007669"/>
    <property type="project" value="InterPro"/>
</dbReference>
<dbReference type="STRING" id="1798407.A3A16_00775"/>
<evidence type="ECO:0008006" key="3">
    <source>
        <dbReference type="Google" id="ProtNLM"/>
    </source>
</evidence>
<comment type="caution">
    <text evidence="1">The sequence shown here is derived from an EMBL/GenBank/DDBJ whole genome shotgun (WGS) entry which is preliminary data.</text>
</comment>
<dbReference type="GO" id="GO:0004252">
    <property type="term" value="F:serine-type endopeptidase activity"/>
    <property type="evidence" value="ECO:0007669"/>
    <property type="project" value="InterPro"/>
</dbReference>
<dbReference type="EMBL" id="MHJJ01000014">
    <property type="protein sequence ID" value="OGY65210.1"/>
    <property type="molecule type" value="Genomic_DNA"/>
</dbReference>
<dbReference type="PANTHER" id="PTHR43019:SF23">
    <property type="entry name" value="PROTEASE DO-LIKE 5, CHLOROPLASTIC"/>
    <property type="match status" value="1"/>
</dbReference>
<dbReference type="InterPro" id="IPR043504">
    <property type="entry name" value="Peptidase_S1_PA_chymotrypsin"/>
</dbReference>
<protein>
    <recommendedName>
        <fullName evidence="3">Serine protease</fullName>
    </recommendedName>
</protein>
<dbReference type="PRINTS" id="PR00834">
    <property type="entry name" value="PROTEASES2C"/>
</dbReference>
<gene>
    <name evidence="1" type="ORF">A3A16_00775</name>
</gene>
<proteinExistence type="predicted"/>
<dbReference type="InterPro" id="IPR001940">
    <property type="entry name" value="Peptidase_S1C"/>
</dbReference>
<accession>A0A1G1ZN68</accession>
<sequence>MLITLLYVGCATVAPNNPTGALQAPVNARQTLQNADYLVHIVTVAFTQQGVKQFELSGFLFLYEPSGEYFIVTASHINCPGETMLNTVVYLHNQPGVGHNAELVGYDRRIDTAVLKITDPDFVFDGRLPVLGDSNRIKTGDSVVVMGSPQGKRFQARDGRVTHPRVNIRVYGNPYSLLIFEHSGALGPGSSGGPVVNERGEIIGMTISGSNQYSFATHINDIKRALPNLMRGIQQE</sequence>
<dbReference type="PANTHER" id="PTHR43019">
    <property type="entry name" value="SERINE ENDOPROTEASE DEGS"/>
    <property type="match status" value="1"/>
</dbReference>